<dbReference type="Gene3D" id="3.30.470.20">
    <property type="entry name" value="ATP-grasp fold, B domain"/>
    <property type="match status" value="1"/>
</dbReference>
<protein>
    <recommendedName>
        <fullName evidence="3">ATP-grasp domain-containing protein</fullName>
    </recommendedName>
</protein>
<reference evidence="5" key="1">
    <citation type="journal article" date="2019" name="Int. J. Syst. Evol. Microbiol.">
        <title>The Global Catalogue of Microorganisms (GCM) 10K type strain sequencing project: providing services to taxonomists for standard genome sequencing and annotation.</title>
        <authorList>
            <consortium name="The Broad Institute Genomics Platform"/>
            <consortium name="The Broad Institute Genome Sequencing Center for Infectious Disease"/>
            <person name="Wu L."/>
            <person name="Ma J."/>
        </authorList>
    </citation>
    <scope>NUCLEOTIDE SEQUENCE [LARGE SCALE GENOMIC DNA]</scope>
    <source>
        <strain evidence="5">JCM 17983</strain>
    </source>
</reference>
<evidence type="ECO:0000313" key="5">
    <source>
        <dbReference type="Proteomes" id="UP001500457"/>
    </source>
</evidence>
<keyword evidence="1" id="KW-0067">ATP-binding</keyword>
<feature type="domain" description="ATP-grasp" evidence="3">
    <location>
        <begin position="120"/>
        <end position="313"/>
    </location>
</feature>
<dbReference type="EMBL" id="BAABHQ010000002">
    <property type="protein sequence ID" value="GAA4864396.1"/>
    <property type="molecule type" value="Genomic_DNA"/>
</dbReference>
<dbReference type="SUPFAM" id="SSF56059">
    <property type="entry name" value="Glutathione synthetase ATP-binding domain-like"/>
    <property type="match status" value="1"/>
</dbReference>
<keyword evidence="1" id="KW-0547">Nucleotide-binding</keyword>
<keyword evidence="5" id="KW-1185">Reference proteome</keyword>
<evidence type="ECO:0000259" key="3">
    <source>
        <dbReference type="PROSITE" id="PS50975"/>
    </source>
</evidence>
<dbReference type="Proteomes" id="UP001500457">
    <property type="component" value="Unassembled WGS sequence"/>
</dbReference>
<evidence type="ECO:0000313" key="4">
    <source>
        <dbReference type="EMBL" id="GAA4864396.1"/>
    </source>
</evidence>
<dbReference type="RefSeq" id="WP_274229651.1">
    <property type="nucleotide sequence ID" value="NZ_BAABHQ010000002.1"/>
</dbReference>
<dbReference type="InterPro" id="IPR011761">
    <property type="entry name" value="ATP-grasp"/>
</dbReference>
<dbReference type="PROSITE" id="PS50975">
    <property type="entry name" value="ATP_GRASP"/>
    <property type="match status" value="1"/>
</dbReference>
<accession>A0ABP9E159</accession>
<name>A0ABP9E159_9PSEU</name>
<feature type="compositionally biased region" description="Basic and acidic residues" evidence="2">
    <location>
        <begin position="405"/>
        <end position="416"/>
    </location>
</feature>
<proteinExistence type="predicted"/>
<sequence>MVLKLDHNVMHHGGLGVIRTLGRHGVPVYSVHEHRWAPAARSRFINGRILWNPSADHVGELLAGLERLSDIIGREAVLLPTDDAGAVFLAEHGDALRQRFRFPAPPRSLPRSLADKHSLLGLCAAHNVPAPRSVTAMTTREVADFVDLVGFPLLVKKVKPWVVNGSGPALSASVARSRPELDDLLADVVGEGEILLQEYIPHAPEHDWGVAAYFDESSRGVPVFTGIKERSYPSDAGQTTLGRARSNPDLVDLVRRFLSAVGYRGIVDMDFREDPRDGQYKLLDVNPRIGAQFRLGRDAAGLDVALALHLDLTGRKVVERPQDVDRRLLVESYDLVPAVKGFRARSLSYGDWWHSVRQRGELAWFAADDLAPFGLMCLRMVRRVARSRHPRRPVSAQASQLVFESGRRSDRHAGVG</sequence>
<evidence type="ECO:0000256" key="1">
    <source>
        <dbReference type="PROSITE-ProRule" id="PRU00409"/>
    </source>
</evidence>
<comment type="caution">
    <text evidence="4">The sequence shown here is derived from an EMBL/GenBank/DDBJ whole genome shotgun (WGS) entry which is preliminary data.</text>
</comment>
<gene>
    <name evidence="4" type="ORF">GCM10023203_10340</name>
</gene>
<organism evidence="4 5">
    <name type="scientific">Actinomycetospora straminea</name>
    <dbReference type="NCBI Taxonomy" id="663607"/>
    <lineage>
        <taxon>Bacteria</taxon>
        <taxon>Bacillati</taxon>
        <taxon>Actinomycetota</taxon>
        <taxon>Actinomycetes</taxon>
        <taxon>Pseudonocardiales</taxon>
        <taxon>Pseudonocardiaceae</taxon>
        <taxon>Actinomycetospora</taxon>
    </lineage>
</organism>
<feature type="region of interest" description="Disordered" evidence="2">
    <location>
        <begin position="389"/>
        <end position="416"/>
    </location>
</feature>
<evidence type="ECO:0000256" key="2">
    <source>
        <dbReference type="SAM" id="MobiDB-lite"/>
    </source>
</evidence>